<dbReference type="InterPro" id="IPR029044">
    <property type="entry name" value="Nucleotide-diphossugar_trans"/>
</dbReference>
<organism evidence="2 3">
    <name type="scientific">Jejuia pallidilutea</name>
    <dbReference type="NCBI Taxonomy" id="504487"/>
    <lineage>
        <taxon>Bacteria</taxon>
        <taxon>Pseudomonadati</taxon>
        <taxon>Bacteroidota</taxon>
        <taxon>Flavobacteriia</taxon>
        <taxon>Flavobacteriales</taxon>
        <taxon>Flavobacteriaceae</taxon>
        <taxon>Jejuia</taxon>
    </lineage>
</organism>
<dbReference type="GO" id="GO:0016758">
    <property type="term" value="F:hexosyltransferase activity"/>
    <property type="evidence" value="ECO:0007669"/>
    <property type="project" value="UniProtKB-ARBA"/>
</dbReference>
<protein>
    <submittedName>
        <fullName evidence="2">Beta-1,3-glucosyltransferase</fullName>
    </submittedName>
</protein>
<gene>
    <name evidence="2" type="ORF">JCM19538_1089</name>
</gene>
<keyword evidence="2" id="KW-0808">Transferase</keyword>
<dbReference type="Pfam" id="PF00535">
    <property type="entry name" value="Glycos_transf_2"/>
    <property type="match status" value="1"/>
</dbReference>
<evidence type="ECO:0000313" key="3">
    <source>
        <dbReference type="Proteomes" id="UP000030184"/>
    </source>
</evidence>
<dbReference type="AlphaFoldDB" id="A0A098LWL0"/>
<dbReference type="PANTHER" id="PTHR22916:SF3">
    <property type="entry name" value="UDP-GLCNAC:BETAGAL BETA-1,3-N-ACETYLGLUCOSAMINYLTRANSFERASE-LIKE PROTEIN 1"/>
    <property type="match status" value="1"/>
</dbReference>
<proteinExistence type="predicted"/>
<feature type="domain" description="Glycosyltransferase 2-like" evidence="1">
    <location>
        <begin position="3"/>
        <end position="109"/>
    </location>
</feature>
<dbReference type="EMBL" id="BBNY01000088">
    <property type="protein sequence ID" value="GAL90779.1"/>
    <property type="molecule type" value="Genomic_DNA"/>
</dbReference>
<evidence type="ECO:0000259" key="1">
    <source>
        <dbReference type="Pfam" id="PF00535"/>
    </source>
</evidence>
<keyword evidence="3" id="KW-1185">Reference proteome</keyword>
<dbReference type="Gene3D" id="3.90.550.10">
    <property type="entry name" value="Spore Coat Polysaccharide Biosynthesis Protein SpsA, Chain A"/>
    <property type="match status" value="1"/>
</dbReference>
<dbReference type="Proteomes" id="UP000030184">
    <property type="component" value="Unassembled WGS sequence"/>
</dbReference>
<comment type="caution">
    <text evidence="2">The sequence shown here is derived from an EMBL/GenBank/DDBJ whole genome shotgun (WGS) entry which is preliminary data.</text>
</comment>
<sequence length="291" mass="33453">MQHVLSQNFVDFEIIIVNDDSTDKSLEIVQSFSDDRITIFSQENQGASSARNFAIKMAKGKYMALLDADDVWYPNHLEEHYKSISMFPEGDLFCNAYALKLSKSHIENASYTIKKRNEPHIIKDYFKASTIHPIGWTSALSIKKSTFNDIGGFNESIISGQDLDLLIRFGLEKTVVFNPAITCYYDKTVQNSLSKENHQESKYMLFNSFKDEEKNNSSLHLYLTLNRYSLAIQCKRAKNKTTLKKLLPEIDTSLLNWKQRLLLHTPSSLVILLKKIHLFLISKGVYISSYK</sequence>
<name>A0A098LWL0_9FLAO</name>
<evidence type="ECO:0000313" key="2">
    <source>
        <dbReference type="EMBL" id="GAL90779.1"/>
    </source>
</evidence>
<dbReference type="PANTHER" id="PTHR22916">
    <property type="entry name" value="GLYCOSYLTRANSFERASE"/>
    <property type="match status" value="1"/>
</dbReference>
<reference evidence="3" key="1">
    <citation type="journal article" date="2014" name="Genome Announc.">
        <title>Draft Genome Sequence of Marine Flavobacterium Jejuia pallidilutea Strain 11shimoA1 and Pigmentation Mutants.</title>
        <authorList>
            <person name="Takatani N."/>
            <person name="Nakanishi M."/>
            <person name="Meirelles P."/>
            <person name="Mino S."/>
            <person name="Suda W."/>
            <person name="Oshima K."/>
            <person name="Hattori M."/>
            <person name="Ohkuma M."/>
            <person name="Hosokawa M."/>
            <person name="Miyashita K."/>
            <person name="Thompson F.L."/>
            <person name="Niwa A."/>
            <person name="Sawabe T."/>
            <person name="Sawabe T."/>
        </authorList>
    </citation>
    <scope>NUCLEOTIDE SEQUENCE [LARGE SCALE GENOMIC DNA]</scope>
    <source>
        <strain evidence="3">JCM 19538</strain>
    </source>
</reference>
<accession>A0A098LWL0</accession>
<dbReference type="InterPro" id="IPR001173">
    <property type="entry name" value="Glyco_trans_2-like"/>
</dbReference>
<dbReference type="SUPFAM" id="SSF53448">
    <property type="entry name" value="Nucleotide-diphospho-sugar transferases"/>
    <property type="match status" value="1"/>
</dbReference>
<dbReference type="CDD" id="cd00761">
    <property type="entry name" value="Glyco_tranf_GTA_type"/>
    <property type="match status" value="1"/>
</dbReference>